<proteinExistence type="predicted"/>
<keyword evidence="1" id="KW-0597">Phosphoprotein</keyword>
<dbReference type="Gene3D" id="3.40.50.2300">
    <property type="match status" value="1"/>
</dbReference>
<sequence>MKCIIIDDEPLAREGIKILVTHFPDLQLEKQFGNIVDAREYIAHHEVDLIFLDIELSGDNGLDFARSLPEKIMVIFTTAYPDYAAESYEVEAIDYLLKPVSRERFEKAILRAQQSSRMLSALKNSVERIGDNYLIIKADGKFHKLMHDDIQFIVGLKDYVVIHTLHEKYLTGMNLKNIHNKLPLTRFMRVSKSYVVNKDKVTSFDYNTIYIKDHEIPIGKMYQKEFFDLFFK</sequence>
<dbReference type="Gene3D" id="2.40.50.1020">
    <property type="entry name" value="LytTr DNA-binding domain"/>
    <property type="match status" value="1"/>
</dbReference>
<reference evidence="4 5" key="1">
    <citation type="submission" date="2021-08" db="EMBL/GenBank/DDBJ databases">
        <title>The genome sequence of Chitinophaga sp. B61.</title>
        <authorList>
            <person name="Zhang X."/>
        </authorList>
    </citation>
    <scope>NUCLEOTIDE SEQUENCE [LARGE SCALE GENOMIC DNA]</scope>
    <source>
        <strain evidence="4 5">B61</strain>
    </source>
</reference>
<keyword evidence="4" id="KW-0238">DNA-binding</keyword>
<dbReference type="Proteomes" id="UP000812961">
    <property type="component" value="Unassembled WGS sequence"/>
</dbReference>
<dbReference type="InterPro" id="IPR046947">
    <property type="entry name" value="LytR-like"/>
</dbReference>
<protein>
    <submittedName>
        <fullName evidence="4">LytTR family DNA-binding domain-containing protein</fullName>
    </submittedName>
</protein>
<feature type="modified residue" description="4-aspartylphosphate" evidence="1">
    <location>
        <position position="53"/>
    </location>
</feature>
<dbReference type="InterPro" id="IPR011006">
    <property type="entry name" value="CheY-like_superfamily"/>
</dbReference>
<dbReference type="PROSITE" id="PS50930">
    <property type="entry name" value="HTH_LYTTR"/>
    <property type="match status" value="1"/>
</dbReference>
<keyword evidence="5" id="KW-1185">Reference proteome</keyword>
<gene>
    <name evidence="4" type="ORF">K1Y79_00840</name>
</gene>
<accession>A0ABS7G5D4</accession>
<dbReference type="GO" id="GO:0003677">
    <property type="term" value="F:DNA binding"/>
    <property type="evidence" value="ECO:0007669"/>
    <property type="project" value="UniProtKB-KW"/>
</dbReference>
<dbReference type="PANTHER" id="PTHR37299:SF1">
    <property type="entry name" value="STAGE 0 SPORULATION PROTEIN A HOMOLOG"/>
    <property type="match status" value="1"/>
</dbReference>
<organism evidence="4 5">
    <name type="scientific">Chitinophaga rhizophila</name>
    <dbReference type="NCBI Taxonomy" id="2866212"/>
    <lineage>
        <taxon>Bacteria</taxon>
        <taxon>Pseudomonadati</taxon>
        <taxon>Bacteroidota</taxon>
        <taxon>Chitinophagia</taxon>
        <taxon>Chitinophagales</taxon>
        <taxon>Chitinophagaceae</taxon>
        <taxon>Chitinophaga</taxon>
    </lineage>
</organism>
<dbReference type="PROSITE" id="PS50110">
    <property type="entry name" value="RESPONSE_REGULATORY"/>
    <property type="match status" value="1"/>
</dbReference>
<dbReference type="SMART" id="SM00850">
    <property type="entry name" value="LytTR"/>
    <property type="match status" value="1"/>
</dbReference>
<name>A0ABS7G5D4_9BACT</name>
<evidence type="ECO:0000256" key="1">
    <source>
        <dbReference type="PROSITE-ProRule" id="PRU00169"/>
    </source>
</evidence>
<evidence type="ECO:0000313" key="5">
    <source>
        <dbReference type="Proteomes" id="UP000812961"/>
    </source>
</evidence>
<feature type="domain" description="Response regulatory" evidence="2">
    <location>
        <begin position="2"/>
        <end position="113"/>
    </location>
</feature>
<dbReference type="Pfam" id="PF04397">
    <property type="entry name" value="LytTR"/>
    <property type="match status" value="1"/>
</dbReference>
<dbReference type="EMBL" id="JAICCF010000001">
    <property type="protein sequence ID" value="MBW8682864.1"/>
    <property type="molecule type" value="Genomic_DNA"/>
</dbReference>
<dbReference type="Pfam" id="PF00072">
    <property type="entry name" value="Response_reg"/>
    <property type="match status" value="1"/>
</dbReference>
<dbReference type="SMART" id="SM00448">
    <property type="entry name" value="REC"/>
    <property type="match status" value="1"/>
</dbReference>
<evidence type="ECO:0000259" key="2">
    <source>
        <dbReference type="PROSITE" id="PS50110"/>
    </source>
</evidence>
<dbReference type="RefSeq" id="WP_220248101.1">
    <property type="nucleotide sequence ID" value="NZ_JAICCF010000001.1"/>
</dbReference>
<dbReference type="SUPFAM" id="SSF52172">
    <property type="entry name" value="CheY-like"/>
    <property type="match status" value="1"/>
</dbReference>
<dbReference type="InterPro" id="IPR001789">
    <property type="entry name" value="Sig_transdc_resp-reg_receiver"/>
</dbReference>
<evidence type="ECO:0000259" key="3">
    <source>
        <dbReference type="PROSITE" id="PS50930"/>
    </source>
</evidence>
<dbReference type="PANTHER" id="PTHR37299">
    <property type="entry name" value="TRANSCRIPTIONAL REGULATOR-RELATED"/>
    <property type="match status" value="1"/>
</dbReference>
<evidence type="ECO:0000313" key="4">
    <source>
        <dbReference type="EMBL" id="MBW8682864.1"/>
    </source>
</evidence>
<comment type="caution">
    <text evidence="4">The sequence shown here is derived from an EMBL/GenBank/DDBJ whole genome shotgun (WGS) entry which is preliminary data.</text>
</comment>
<feature type="domain" description="HTH LytTR-type" evidence="3">
    <location>
        <begin position="134"/>
        <end position="232"/>
    </location>
</feature>
<dbReference type="InterPro" id="IPR007492">
    <property type="entry name" value="LytTR_DNA-bd_dom"/>
</dbReference>